<dbReference type="AlphaFoldDB" id="A0A9P8L6D8"/>
<feature type="region of interest" description="Disordered" evidence="1">
    <location>
        <begin position="604"/>
        <end position="646"/>
    </location>
</feature>
<keyword evidence="4" id="KW-1185">Reference proteome</keyword>
<evidence type="ECO:0000313" key="4">
    <source>
        <dbReference type="Proteomes" id="UP000750711"/>
    </source>
</evidence>
<accession>A0A9P8L6D8</accession>
<evidence type="ECO:0000313" key="3">
    <source>
        <dbReference type="EMBL" id="KAH0548045.1"/>
    </source>
</evidence>
<organism evidence="3 4">
    <name type="scientific">Trichoglossum hirsutum</name>
    <dbReference type="NCBI Taxonomy" id="265104"/>
    <lineage>
        <taxon>Eukaryota</taxon>
        <taxon>Fungi</taxon>
        <taxon>Dikarya</taxon>
        <taxon>Ascomycota</taxon>
        <taxon>Pezizomycotina</taxon>
        <taxon>Geoglossomycetes</taxon>
        <taxon>Geoglossales</taxon>
        <taxon>Geoglossaceae</taxon>
        <taxon>Trichoglossum</taxon>
    </lineage>
</organism>
<feature type="compositionally biased region" description="Acidic residues" evidence="1">
    <location>
        <begin position="622"/>
        <end position="646"/>
    </location>
</feature>
<evidence type="ECO:0000256" key="1">
    <source>
        <dbReference type="SAM" id="MobiDB-lite"/>
    </source>
</evidence>
<comment type="caution">
    <text evidence="3">The sequence shown here is derived from an EMBL/GenBank/DDBJ whole genome shotgun (WGS) entry which is preliminary data.</text>
</comment>
<dbReference type="SUPFAM" id="SSF51197">
    <property type="entry name" value="Clavaminate synthase-like"/>
    <property type="match status" value="1"/>
</dbReference>
<gene>
    <name evidence="3" type="ORF">GP486_008214</name>
</gene>
<protein>
    <recommendedName>
        <fullName evidence="2">JmjC domain-containing protein</fullName>
    </recommendedName>
</protein>
<evidence type="ECO:0000259" key="2">
    <source>
        <dbReference type="PROSITE" id="PS51184"/>
    </source>
</evidence>
<dbReference type="Proteomes" id="UP000750711">
    <property type="component" value="Unassembled WGS sequence"/>
</dbReference>
<dbReference type="Gene3D" id="2.60.120.650">
    <property type="entry name" value="Cupin"/>
    <property type="match status" value="1"/>
</dbReference>
<sequence length="646" mass="73705">MALSAEDRRAFERGSHQTTQRKFSGKTWTRYVEYLRDGVPPPGPTARALKAKIEKGYYWDKDRGLLIYKAGNLITVHEDQIFDIIAYEYQKLQFRGCYSLWRAVRDKYHGILQEDTKRFIALCKSRERAAAADGGAAFTQDDRQDNRPLTRFGDIAGSAEHGCRCEEQDDEVDADADLPEMCYDDVAGYELQEENQHAQDLLEEAQRWIYWLEDMNDHEWPPSQENCRYKDMINGLYTILRTAEPANTYVPDRWAQADVCSTSYEIADLLRLTMEQATDELENSEGPSRPILINADDVTTGNLGSVEGCLREMRQFIDYVTVQDLGRQRGETPMMKWPTEQVLERFSPWSKLPEEEPPIDFDVGIVGMNGIPDCFSTENMIYLKKFGSAISGHPVGSRNSLFHRSEKWRQLSQGGSITMPRQDHCGFWTWVKVEEGAKLWLICQLNGDDDRARFASEGPEFVGGRWFYFWLEPGQVVVMPPGTVYATFTPMDTLCIGGNAWSQRHMGDSMRSIAFEAARPHATNDDTARQLSEILDKVAGHMEGACARDPDMLGNYGDRGQVEVFRRHYKEYLQTRKRFKRPRGNTLGHIIPALRIRLGSVLSGDESPKRRWSSPRARDWSADADDDSMPDDPDYTGDSSDDTSDG</sequence>
<reference evidence="3" key="1">
    <citation type="submission" date="2021-03" db="EMBL/GenBank/DDBJ databases">
        <title>Comparative genomics and phylogenomic investigation of the class Geoglossomycetes provide insights into ecological specialization and systematics.</title>
        <authorList>
            <person name="Melie T."/>
            <person name="Pirro S."/>
            <person name="Miller A.N."/>
            <person name="Quandt A."/>
        </authorList>
    </citation>
    <scope>NUCLEOTIDE SEQUENCE</scope>
    <source>
        <strain evidence="3">CAQ_001_2017</strain>
    </source>
</reference>
<dbReference type="InterPro" id="IPR003347">
    <property type="entry name" value="JmjC_dom"/>
</dbReference>
<name>A0A9P8L6D8_9PEZI</name>
<proteinExistence type="predicted"/>
<dbReference type="PROSITE" id="PS51184">
    <property type="entry name" value="JMJC"/>
    <property type="match status" value="1"/>
</dbReference>
<feature type="domain" description="JmjC" evidence="2">
    <location>
        <begin position="375"/>
        <end position="517"/>
    </location>
</feature>
<dbReference type="EMBL" id="JAGHQM010002904">
    <property type="protein sequence ID" value="KAH0548045.1"/>
    <property type="molecule type" value="Genomic_DNA"/>
</dbReference>